<feature type="transmembrane region" description="Helical" evidence="1">
    <location>
        <begin position="213"/>
        <end position="236"/>
    </location>
</feature>
<dbReference type="RefSeq" id="WP_270686062.1">
    <property type="nucleotide sequence ID" value="NZ_JAQFWQ010000032.1"/>
</dbReference>
<feature type="transmembrane region" description="Helical" evidence="1">
    <location>
        <begin position="6"/>
        <end position="31"/>
    </location>
</feature>
<evidence type="ECO:0000313" key="2">
    <source>
        <dbReference type="EMBL" id="MDA2811610.1"/>
    </source>
</evidence>
<dbReference type="InterPro" id="IPR021315">
    <property type="entry name" value="Gap/Sap"/>
</dbReference>
<protein>
    <submittedName>
        <fullName evidence="2">GAP family protein</fullName>
    </submittedName>
</protein>
<feature type="transmembrane region" description="Helical" evidence="1">
    <location>
        <begin position="83"/>
        <end position="101"/>
    </location>
</feature>
<dbReference type="EMBL" id="JAQFWQ010000032">
    <property type="protein sequence ID" value="MDA2811610.1"/>
    <property type="molecule type" value="Genomic_DNA"/>
</dbReference>
<dbReference type="Proteomes" id="UP001527866">
    <property type="component" value="Unassembled WGS sequence"/>
</dbReference>
<feature type="transmembrane region" description="Helical" evidence="1">
    <location>
        <begin position="122"/>
        <end position="142"/>
    </location>
</feature>
<organism evidence="2 3">
    <name type="scientific">Nocardiopsis endophytica</name>
    <dbReference type="NCBI Taxonomy" id="3018445"/>
    <lineage>
        <taxon>Bacteria</taxon>
        <taxon>Bacillati</taxon>
        <taxon>Actinomycetota</taxon>
        <taxon>Actinomycetes</taxon>
        <taxon>Streptosporangiales</taxon>
        <taxon>Nocardiopsidaceae</taxon>
        <taxon>Nocardiopsis</taxon>
    </lineage>
</organism>
<reference evidence="2 3" key="1">
    <citation type="submission" date="2023-01" db="EMBL/GenBank/DDBJ databases">
        <title>Draft genome sequence of Nocardiopsis sp. RSe5-2 isolated from halophytes.</title>
        <authorList>
            <person name="Duangmal K."/>
            <person name="Chantavorakit T."/>
        </authorList>
    </citation>
    <scope>NUCLEOTIDE SEQUENCE [LARGE SCALE GENOMIC DNA]</scope>
    <source>
        <strain evidence="2 3">RSe5-2</strain>
    </source>
</reference>
<keyword evidence="1" id="KW-0472">Membrane</keyword>
<accession>A0ABT4U592</accession>
<evidence type="ECO:0000313" key="3">
    <source>
        <dbReference type="Proteomes" id="UP001527866"/>
    </source>
</evidence>
<keyword evidence="1" id="KW-0812">Transmembrane</keyword>
<proteinExistence type="predicted"/>
<dbReference type="Pfam" id="PF11139">
    <property type="entry name" value="SfLAP"/>
    <property type="match status" value="1"/>
</dbReference>
<feature type="transmembrane region" description="Helical" evidence="1">
    <location>
        <begin position="162"/>
        <end position="192"/>
    </location>
</feature>
<keyword evidence="1" id="KW-1133">Transmembrane helix</keyword>
<keyword evidence="3" id="KW-1185">Reference proteome</keyword>
<comment type="caution">
    <text evidence="2">The sequence shown here is derived from an EMBL/GenBank/DDBJ whole genome shotgun (WGS) entry which is preliminary data.</text>
</comment>
<sequence length="237" mass="24576">MSLALLAPVLGLALIDSTSFGTLLIPVWLLLAPGRVRPGRMAFYLTAVGGLYFLLGCAIAVLFSFGMDRLSALADSETTALRAVQLVAGAALLLWGVWAESGHRRRGAQDGEGRLRRWRERAVAGDGGPGGLFGLAVTAAVLEVPTLLPFLGAIGLLVGADLGAGTVAAALAAYCAVMVLPAAALTAARVVAHDRVAPLLGRMDAWLERNGRRAMAWALQGLGGYLAVNAALTLFFT</sequence>
<evidence type="ECO:0000256" key="1">
    <source>
        <dbReference type="SAM" id="Phobius"/>
    </source>
</evidence>
<feature type="transmembrane region" description="Helical" evidence="1">
    <location>
        <begin position="43"/>
        <end position="63"/>
    </location>
</feature>
<name>A0ABT4U592_9ACTN</name>
<gene>
    <name evidence="2" type="ORF">O4J56_13290</name>
</gene>